<name>A0A8S9ZTP0_9BILA</name>
<dbReference type="OrthoDB" id="5837977at2759"/>
<accession>A0A8S9ZTP0</accession>
<protein>
    <submittedName>
        <fullName evidence="1">Uncharacterized protein</fullName>
    </submittedName>
</protein>
<reference evidence="1" key="1">
    <citation type="journal article" date="2020" name="Ecol. Evol.">
        <title>Genome structure and content of the rice root-knot nematode (Meloidogyne graminicola).</title>
        <authorList>
            <person name="Phan N.T."/>
            <person name="Danchin E.G.J."/>
            <person name="Klopp C."/>
            <person name="Perfus-Barbeoch L."/>
            <person name="Kozlowski D.K."/>
            <person name="Koutsovoulos G.D."/>
            <person name="Lopez-Roques C."/>
            <person name="Bouchez O."/>
            <person name="Zahm M."/>
            <person name="Besnard G."/>
            <person name="Bellafiore S."/>
        </authorList>
    </citation>
    <scope>NUCLEOTIDE SEQUENCE</scope>
    <source>
        <strain evidence="1">VN-18</strain>
    </source>
</reference>
<dbReference type="Proteomes" id="UP000605970">
    <property type="component" value="Unassembled WGS sequence"/>
</dbReference>
<sequence length="63" mass="6923">MMMNQAGMLAGCVPAPNLMDLDTLKSQMRKAKAEGRTVSVLNGCVYIDYQLKAQIPPGFNYDI</sequence>
<comment type="caution">
    <text evidence="1">The sequence shown here is derived from an EMBL/GenBank/DDBJ whole genome shotgun (WGS) entry which is preliminary data.</text>
</comment>
<evidence type="ECO:0000313" key="2">
    <source>
        <dbReference type="Proteomes" id="UP000605970"/>
    </source>
</evidence>
<proteinExistence type="predicted"/>
<dbReference type="EMBL" id="JABEBT010000028">
    <property type="protein sequence ID" value="KAF7636556.1"/>
    <property type="molecule type" value="Genomic_DNA"/>
</dbReference>
<dbReference type="AlphaFoldDB" id="A0A8S9ZTP0"/>
<gene>
    <name evidence="1" type="ORF">Mgra_00003945</name>
</gene>
<evidence type="ECO:0000313" key="1">
    <source>
        <dbReference type="EMBL" id="KAF7636556.1"/>
    </source>
</evidence>
<keyword evidence="2" id="KW-1185">Reference proteome</keyword>
<organism evidence="1 2">
    <name type="scientific">Meloidogyne graminicola</name>
    <dbReference type="NCBI Taxonomy" id="189291"/>
    <lineage>
        <taxon>Eukaryota</taxon>
        <taxon>Metazoa</taxon>
        <taxon>Ecdysozoa</taxon>
        <taxon>Nematoda</taxon>
        <taxon>Chromadorea</taxon>
        <taxon>Rhabditida</taxon>
        <taxon>Tylenchina</taxon>
        <taxon>Tylenchomorpha</taxon>
        <taxon>Tylenchoidea</taxon>
        <taxon>Meloidogynidae</taxon>
        <taxon>Meloidogyninae</taxon>
        <taxon>Meloidogyne</taxon>
    </lineage>
</organism>